<dbReference type="GO" id="GO:0006226">
    <property type="term" value="P:dUMP biosynthetic process"/>
    <property type="evidence" value="ECO:0007669"/>
    <property type="project" value="UniProtKB-UniRule"/>
</dbReference>
<dbReference type="InterPro" id="IPR008181">
    <property type="entry name" value="dUTPase"/>
</dbReference>
<name>A0A165F3J7_9APHY</name>
<keyword evidence="5 6" id="KW-0546">Nucleotide metabolism</keyword>
<comment type="subunit">
    <text evidence="3 6">Homotrimer.</text>
</comment>
<dbReference type="InterPro" id="IPR036157">
    <property type="entry name" value="dUTPase-like_sf"/>
</dbReference>
<comment type="similarity">
    <text evidence="2 6">Belongs to the dUTPase family.</text>
</comment>
<proteinExistence type="inferred from homology"/>
<dbReference type="Proteomes" id="UP000076871">
    <property type="component" value="Unassembled WGS sequence"/>
</dbReference>
<feature type="compositionally biased region" description="Polar residues" evidence="7">
    <location>
        <begin position="57"/>
        <end position="68"/>
    </location>
</feature>
<dbReference type="GO" id="GO:0000287">
    <property type="term" value="F:magnesium ion binding"/>
    <property type="evidence" value="ECO:0007669"/>
    <property type="project" value="UniProtKB-UniRule"/>
</dbReference>
<evidence type="ECO:0000256" key="4">
    <source>
        <dbReference type="ARBA" id="ARBA00022801"/>
    </source>
</evidence>
<dbReference type="EC" id="3.6.1.23" evidence="6"/>
<dbReference type="CDD" id="cd07557">
    <property type="entry name" value="trimeric_dUTPase"/>
    <property type="match status" value="1"/>
</dbReference>
<dbReference type="PANTHER" id="PTHR11241">
    <property type="entry name" value="DEOXYURIDINE 5'-TRIPHOSPHATE NUCLEOTIDOHYDROLASE"/>
    <property type="match status" value="1"/>
</dbReference>
<feature type="region of interest" description="Disordered" evidence="7">
    <location>
        <begin position="57"/>
        <end position="76"/>
    </location>
</feature>
<evidence type="ECO:0000313" key="9">
    <source>
        <dbReference type="EMBL" id="KZT08306.1"/>
    </source>
</evidence>
<evidence type="ECO:0000256" key="5">
    <source>
        <dbReference type="ARBA" id="ARBA00023080"/>
    </source>
</evidence>
<dbReference type="UniPathway" id="UPA00610">
    <property type="reaction ID" value="UER00666"/>
</dbReference>
<protein>
    <recommendedName>
        <fullName evidence="6">Deoxyuridine 5'-triphosphate nucleotidohydrolase</fullName>
        <shortName evidence="6">dUTPase</shortName>
        <ecNumber evidence="6">3.6.1.23</ecNumber>
    </recommendedName>
    <alternativeName>
        <fullName evidence="6">dUTP pyrophosphatase</fullName>
    </alternativeName>
</protein>
<evidence type="ECO:0000256" key="2">
    <source>
        <dbReference type="ARBA" id="ARBA00006581"/>
    </source>
</evidence>
<dbReference type="Pfam" id="PF00692">
    <property type="entry name" value="dUTPase"/>
    <property type="match status" value="1"/>
</dbReference>
<organism evidence="9 10">
    <name type="scientific">Laetiporus sulphureus 93-53</name>
    <dbReference type="NCBI Taxonomy" id="1314785"/>
    <lineage>
        <taxon>Eukaryota</taxon>
        <taxon>Fungi</taxon>
        <taxon>Dikarya</taxon>
        <taxon>Basidiomycota</taxon>
        <taxon>Agaricomycotina</taxon>
        <taxon>Agaricomycetes</taxon>
        <taxon>Polyporales</taxon>
        <taxon>Laetiporus</taxon>
    </lineage>
</organism>
<evidence type="ECO:0000259" key="8">
    <source>
        <dbReference type="Pfam" id="PF00692"/>
    </source>
</evidence>
<accession>A0A165F3J7</accession>
<dbReference type="InterPro" id="IPR033704">
    <property type="entry name" value="dUTPase_trimeric"/>
</dbReference>
<gene>
    <name evidence="9" type="ORF">LAESUDRAFT_769463</name>
</gene>
<comment type="cofactor">
    <cofactor evidence="6">
        <name>Mg(2+)</name>
        <dbReference type="ChEBI" id="CHEBI:18420"/>
    </cofactor>
</comment>
<dbReference type="STRING" id="1314785.A0A165F3J7"/>
<dbReference type="NCBIfam" id="TIGR00576">
    <property type="entry name" value="dut"/>
    <property type="match status" value="1"/>
</dbReference>
<evidence type="ECO:0000256" key="3">
    <source>
        <dbReference type="ARBA" id="ARBA00011233"/>
    </source>
</evidence>
<feature type="non-terminal residue" evidence="9">
    <location>
        <position position="218"/>
    </location>
</feature>
<keyword evidence="10" id="KW-1185">Reference proteome</keyword>
<dbReference type="OrthoDB" id="419889at2759"/>
<dbReference type="GO" id="GO:0046081">
    <property type="term" value="P:dUTP catabolic process"/>
    <property type="evidence" value="ECO:0007669"/>
    <property type="project" value="UniProtKB-UniRule"/>
</dbReference>
<dbReference type="RefSeq" id="XP_040766046.1">
    <property type="nucleotide sequence ID" value="XM_040913778.1"/>
</dbReference>
<evidence type="ECO:0000256" key="7">
    <source>
        <dbReference type="SAM" id="MobiDB-lite"/>
    </source>
</evidence>
<dbReference type="EMBL" id="KV427615">
    <property type="protein sequence ID" value="KZT08306.1"/>
    <property type="molecule type" value="Genomic_DNA"/>
</dbReference>
<dbReference type="GeneID" id="63830806"/>
<reference evidence="9 10" key="1">
    <citation type="journal article" date="2016" name="Mol. Biol. Evol.">
        <title>Comparative Genomics of Early-Diverging Mushroom-Forming Fungi Provides Insights into the Origins of Lignocellulose Decay Capabilities.</title>
        <authorList>
            <person name="Nagy L.G."/>
            <person name="Riley R."/>
            <person name="Tritt A."/>
            <person name="Adam C."/>
            <person name="Daum C."/>
            <person name="Floudas D."/>
            <person name="Sun H."/>
            <person name="Yadav J.S."/>
            <person name="Pangilinan J."/>
            <person name="Larsson K.H."/>
            <person name="Matsuura K."/>
            <person name="Barry K."/>
            <person name="Labutti K."/>
            <person name="Kuo R."/>
            <person name="Ohm R.A."/>
            <person name="Bhattacharya S.S."/>
            <person name="Shirouzu T."/>
            <person name="Yoshinaga Y."/>
            <person name="Martin F.M."/>
            <person name="Grigoriev I.V."/>
            <person name="Hibbett D.S."/>
        </authorList>
    </citation>
    <scope>NUCLEOTIDE SEQUENCE [LARGE SCALE GENOMIC DNA]</scope>
    <source>
        <strain evidence="9 10">93-53</strain>
    </source>
</reference>
<evidence type="ECO:0000313" key="10">
    <source>
        <dbReference type="Proteomes" id="UP000076871"/>
    </source>
</evidence>
<keyword evidence="6" id="KW-0479">Metal-binding</keyword>
<dbReference type="PANTHER" id="PTHR11241:SF0">
    <property type="entry name" value="DEOXYURIDINE 5'-TRIPHOSPHATE NUCLEOTIDOHYDROLASE"/>
    <property type="match status" value="1"/>
</dbReference>
<evidence type="ECO:0000256" key="1">
    <source>
        <dbReference type="ARBA" id="ARBA00005142"/>
    </source>
</evidence>
<feature type="region of interest" description="Disordered" evidence="7">
    <location>
        <begin position="1"/>
        <end position="39"/>
    </location>
</feature>
<feature type="compositionally biased region" description="Polar residues" evidence="7">
    <location>
        <begin position="1"/>
        <end position="12"/>
    </location>
</feature>
<dbReference type="AlphaFoldDB" id="A0A165F3J7"/>
<evidence type="ECO:0000256" key="6">
    <source>
        <dbReference type="RuleBase" id="RU367024"/>
    </source>
</evidence>
<feature type="compositionally biased region" description="Basic and acidic residues" evidence="7">
    <location>
        <begin position="19"/>
        <end position="36"/>
    </location>
</feature>
<dbReference type="NCBIfam" id="NF001862">
    <property type="entry name" value="PRK00601.1"/>
    <property type="match status" value="1"/>
</dbReference>
<feature type="domain" description="dUTPase-like" evidence="8">
    <location>
        <begin position="90"/>
        <end position="217"/>
    </location>
</feature>
<comment type="function">
    <text evidence="6">Involved in nucleotide metabolism via production of dUMP, the immediate precursor of thymidine nucleotides, and decreases the intracellular concentration of dUTP so that uracil cannot be incorporated into DNA.</text>
</comment>
<comment type="catalytic activity">
    <reaction evidence="6">
        <text>dUTP + H2O = dUMP + diphosphate + H(+)</text>
        <dbReference type="Rhea" id="RHEA:10248"/>
        <dbReference type="ChEBI" id="CHEBI:15377"/>
        <dbReference type="ChEBI" id="CHEBI:15378"/>
        <dbReference type="ChEBI" id="CHEBI:33019"/>
        <dbReference type="ChEBI" id="CHEBI:61555"/>
        <dbReference type="ChEBI" id="CHEBI:246422"/>
        <dbReference type="EC" id="3.6.1.23"/>
    </reaction>
</comment>
<dbReference type="Gene3D" id="2.70.40.10">
    <property type="match status" value="1"/>
</dbReference>
<dbReference type="GO" id="GO:0004170">
    <property type="term" value="F:dUTP diphosphatase activity"/>
    <property type="evidence" value="ECO:0007669"/>
    <property type="project" value="UniProtKB-UniRule"/>
</dbReference>
<sequence length="218" mass="23079">MGTSSGAHSNVTVVRAKTGSRDDGTLAVPDRARPDQKASVLNSVNSSISNISSVQNTDSLQVEASTSAKRTPKKKTQKTTLRVFLDHLQAIVPTRQTEGAAGYDLHSAEEVVIPGHSRLLVDTGLKLMIPSGCYGRIAPRSGLAVKHGIDVGAGVIDSDYVGRVKILLINTLDTPFQIEYGDRVAQLILERNDTPITEVVTEIAETARGTAGFGSTGT</sequence>
<keyword evidence="6" id="KW-0460">Magnesium</keyword>
<comment type="pathway">
    <text evidence="1 6">Pyrimidine metabolism; dUMP biosynthesis; dUMP from dCTP (dUTP route): step 2/2.</text>
</comment>
<dbReference type="InterPro" id="IPR029054">
    <property type="entry name" value="dUTPase-like"/>
</dbReference>
<keyword evidence="4 6" id="KW-0378">Hydrolase</keyword>
<dbReference type="SUPFAM" id="SSF51283">
    <property type="entry name" value="dUTPase-like"/>
    <property type="match status" value="1"/>
</dbReference>
<dbReference type="InParanoid" id="A0A165F3J7"/>